<accession>A0A137PDF0</accession>
<dbReference type="Proteomes" id="UP000070444">
    <property type="component" value="Unassembled WGS sequence"/>
</dbReference>
<gene>
    <name evidence="2" type="ORF">CONCODRAFT_4106</name>
</gene>
<evidence type="ECO:0000256" key="1">
    <source>
        <dbReference type="SAM" id="Phobius"/>
    </source>
</evidence>
<evidence type="ECO:0000313" key="2">
    <source>
        <dbReference type="EMBL" id="KXN72961.1"/>
    </source>
</evidence>
<keyword evidence="1" id="KW-0812">Transmembrane</keyword>
<keyword evidence="1" id="KW-0472">Membrane</keyword>
<evidence type="ECO:0008006" key="4">
    <source>
        <dbReference type="Google" id="ProtNLM"/>
    </source>
</evidence>
<evidence type="ECO:0000313" key="3">
    <source>
        <dbReference type="Proteomes" id="UP000070444"/>
    </source>
</evidence>
<proteinExistence type="predicted"/>
<organism evidence="2 3">
    <name type="scientific">Conidiobolus coronatus (strain ATCC 28846 / CBS 209.66 / NRRL 28638)</name>
    <name type="common">Delacroixia coronata</name>
    <dbReference type="NCBI Taxonomy" id="796925"/>
    <lineage>
        <taxon>Eukaryota</taxon>
        <taxon>Fungi</taxon>
        <taxon>Fungi incertae sedis</taxon>
        <taxon>Zoopagomycota</taxon>
        <taxon>Entomophthoromycotina</taxon>
        <taxon>Entomophthoromycetes</taxon>
        <taxon>Entomophthorales</taxon>
        <taxon>Ancylistaceae</taxon>
        <taxon>Conidiobolus</taxon>
    </lineage>
</organism>
<name>A0A137PDF0_CONC2</name>
<protein>
    <recommendedName>
        <fullName evidence="4">G-protein coupled receptors family 1 profile domain-containing protein</fullName>
    </recommendedName>
</protein>
<feature type="transmembrane region" description="Helical" evidence="1">
    <location>
        <begin position="54"/>
        <end position="76"/>
    </location>
</feature>
<dbReference type="AlphaFoldDB" id="A0A137PDF0"/>
<feature type="transmembrane region" description="Helical" evidence="1">
    <location>
        <begin position="20"/>
        <end position="42"/>
    </location>
</feature>
<keyword evidence="1" id="KW-1133">Transmembrane helix</keyword>
<keyword evidence="3" id="KW-1185">Reference proteome</keyword>
<reference evidence="2 3" key="1">
    <citation type="journal article" date="2015" name="Genome Biol. Evol.">
        <title>Phylogenomic analyses indicate that early fungi evolved digesting cell walls of algal ancestors of land plants.</title>
        <authorList>
            <person name="Chang Y."/>
            <person name="Wang S."/>
            <person name="Sekimoto S."/>
            <person name="Aerts A.L."/>
            <person name="Choi C."/>
            <person name="Clum A."/>
            <person name="LaButti K.M."/>
            <person name="Lindquist E.A."/>
            <person name="Yee Ngan C."/>
            <person name="Ohm R.A."/>
            <person name="Salamov A.A."/>
            <person name="Grigoriev I.V."/>
            <person name="Spatafora J.W."/>
            <person name="Berbee M.L."/>
        </authorList>
    </citation>
    <scope>NUCLEOTIDE SEQUENCE [LARGE SCALE GENOMIC DNA]</scope>
    <source>
        <strain evidence="2 3">NRRL 28638</strain>
    </source>
</reference>
<dbReference type="EMBL" id="KQ964443">
    <property type="protein sequence ID" value="KXN72961.1"/>
    <property type="molecule type" value="Genomic_DNA"/>
</dbReference>
<sequence length="120" mass="14301">MEYVVNPEDYFDLANLMDFTLSLMFLFIECIVNMHIIIRILNKVRNQSNPHYKSLVFKLCTVLFLYFSLDIILMSLDITNNQMYACYFWGINYGFKIQMETLCLGKIREVIIIMETYHNA</sequence>